<dbReference type="Proteomes" id="UP000441354">
    <property type="component" value="Unassembled WGS sequence"/>
</dbReference>
<keyword evidence="6" id="KW-1185">Reference proteome</keyword>
<evidence type="ECO:0000313" key="5">
    <source>
        <dbReference type="EMBL" id="KAB2331713.1"/>
    </source>
</evidence>
<evidence type="ECO:0000256" key="1">
    <source>
        <dbReference type="ARBA" id="ARBA00008416"/>
    </source>
</evidence>
<accession>A0A7V7RKF8</accession>
<dbReference type="PANTHER" id="PTHR43212:SF3">
    <property type="entry name" value="QUERCETIN 2,3-DIOXYGENASE"/>
    <property type="match status" value="1"/>
</dbReference>
<dbReference type="Pfam" id="PF17954">
    <property type="entry name" value="Pirin_C_2"/>
    <property type="match status" value="1"/>
</dbReference>
<dbReference type="InterPro" id="IPR011051">
    <property type="entry name" value="RmlC_Cupin_sf"/>
</dbReference>
<dbReference type="AlphaFoldDB" id="A0A7V7RKF8"/>
<gene>
    <name evidence="5" type="ORF">F7732_13650</name>
</gene>
<evidence type="ECO:0000259" key="4">
    <source>
        <dbReference type="Pfam" id="PF17954"/>
    </source>
</evidence>
<comment type="similarity">
    <text evidence="1 2">Belongs to the pirin family.</text>
</comment>
<dbReference type="Pfam" id="PF02678">
    <property type="entry name" value="Pirin"/>
    <property type="match status" value="1"/>
</dbReference>
<dbReference type="InterPro" id="IPR012093">
    <property type="entry name" value="Pirin"/>
</dbReference>
<dbReference type="RefSeq" id="WP_151574594.1">
    <property type="nucleotide sequence ID" value="NZ_WBOT01000004.1"/>
</dbReference>
<evidence type="ECO:0000256" key="2">
    <source>
        <dbReference type="RuleBase" id="RU003457"/>
    </source>
</evidence>
<dbReference type="SUPFAM" id="SSF51182">
    <property type="entry name" value="RmlC-like cupins"/>
    <property type="match status" value="1"/>
</dbReference>
<evidence type="ECO:0000259" key="3">
    <source>
        <dbReference type="Pfam" id="PF02678"/>
    </source>
</evidence>
<reference evidence="5 6" key="1">
    <citation type="journal article" date="2014" name="Arch. Microbiol.">
        <title>Bacillus mesophilum sp. nov., strain IITR-54T, a novel 4-chlorobiphenyl dechlorinating bacterium.</title>
        <authorList>
            <person name="Manickam N."/>
            <person name="Singh N.K."/>
            <person name="Bajaj A."/>
            <person name="Kumar R.M."/>
            <person name="Kaur G."/>
            <person name="Kaur N."/>
            <person name="Bala M."/>
            <person name="Kumar A."/>
            <person name="Mayilraj S."/>
        </authorList>
    </citation>
    <scope>NUCLEOTIDE SEQUENCE [LARGE SCALE GENOMIC DNA]</scope>
    <source>
        <strain evidence="5 6">IITR-54</strain>
    </source>
</reference>
<dbReference type="Gene3D" id="2.60.120.10">
    <property type="entry name" value="Jelly Rolls"/>
    <property type="match status" value="2"/>
</dbReference>
<protein>
    <recommendedName>
        <fullName evidence="7">Pirin family protein</fullName>
    </recommendedName>
</protein>
<name>A0A7V7RKF8_9BACI</name>
<sequence>MVKQNEIKILRSEDTPWGGHERFRIRVIRPEQIFETSENDLSDITNNGLGPLLLVMHCELNNVLIPMHEHRNDEILSYVWRGEMYHKDSVGDEKVVSPNNLMLMNAGSSFFHEESSQSAEVLQVLMMPNELELASEVQFLKREVSYSKEWNLLGGHKDSGAPLKIRNNIAIFDAHLESGIVTSIPKIENLMPWLYIMDGKVRVKETILKKGDAITGPYENIEEIEALDKTTLVLFLTDLNS</sequence>
<dbReference type="InterPro" id="IPR003829">
    <property type="entry name" value="Pirin_N_dom"/>
</dbReference>
<organism evidence="5 6">
    <name type="scientific">Bacillus mesophilum</name>
    <dbReference type="NCBI Taxonomy" id="1071718"/>
    <lineage>
        <taxon>Bacteria</taxon>
        <taxon>Bacillati</taxon>
        <taxon>Bacillota</taxon>
        <taxon>Bacilli</taxon>
        <taxon>Bacillales</taxon>
        <taxon>Bacillaceae</taxon>
        <taxon>Bacillus</taxon>
    </lineage>
</organism>
<dbReference type="InterPro" id="IPR014710">
    <property type="entry name" value="RmlC-like_jellyroll"/>
</dbReference>
<dbReference type="InterPro" id="IPR041602">
    <property type="entry name" value="Quercetinase_C"/>
</dbReference>
<dbReference type="EMBL" id="WBOT01000004">
    <property type="protein sequence ID" value="KAB2331713.1"/>
    <property type="molecule type" value="Genomic_DNA"/>
</dbReference>
<evidence type="ECO:0000313" key="6">
    <source>
        <dbReference type="Proteomes" id="UP000441354"/>
    </source>
</evidence>
<comment type="caution">
    <text evidence="5">The sequence shown here is derived from an EMBL/GenBank/DDBJ whole genome shotgun (WGS) entry which is preliminary data.</text>
</comment>
<feature type="domain" description="Pirin N-terminal" evidence="3">
    <location>
        <begin position="65"/>
        <end position="120"/>
    </location>
</feature>
<feature type="domain" description="Quercetin 2,3-dioxygenase C-terminal cupin" evidence="4">
    <location>
        <begin position="156"/>
        <end position="235"/>
    </location>
</feature>
<dbReference type="PANTHER" id="PTHR43212">
    <property type="entry name" value="QUERCETIN 2,3-DIOXYGENASE"/>
    <property type="match status" value="1"/>
</dbReference>
<dbReference type="OrthoDB" id="321327at2"/>
<proteinExistence type="inferred from homology"/>
<evidence type="ECO:0008006" key="7">
    <source>
        <dbReference type="Google" id="ProtNLM"/>
    </source>
</evidence>